<dbReference type="EMBL" id="JAGKSB010000014">
    <property type="protein sequence ID" value="MBP3944227.1"/>
    <property type="molecule type" value="Genomic_DNA"/>
</dbReference>
<dbReference type="PROSITE" id="PS50995">
    <property type="entry name" value="HTH_MARR_2"/>
    <property type="match status" value="1"/>
</dbReference>
<name>A0A8T4HFY0_9SPHI</name>
<sequence>MNYKLIKEFVDLLQEYDQQTTDYQADMLVFSKWLHQKMLIESAMTEPEWDGKSNGRSADSVINTLLVHLSRYAKLHAKNAIQDSIFSTSDEFIYLISLKSYGAMNKTALIKMNVHEKSAGIQIINRLLIMELVEQIPDLQDKRNKIIHLTEKGRQELEGIMGKIRHASSLVTGNMTHSEKMELIRLLSKLELHHKSEFNGIF</sequence>
<proteinExistence type="predicted"/>
<evidence type="ECO:0000313" key="2">
    <source>
        <dbReference type="EMBL" id="MBP3944227.1"/>
    </source>
</evidence>
<evidence type="ECO:0000259" key="1">
    <source>
        <dbReference type="PROSITE" id="PS50995"/>
    </source>
</evidence>
<reference evidence="2" key="1">
    <citation type="submission" date="2021-03" db="EMBL/GenBank/DDBJ databases">
        <authorList>
            <person name="Lu T."/>
            <person name="Wang Q."/>
            <person name="Han X."/>
        </authorList>
    </citation>
    <scope>NUCLEOTIDE SEQUENCE</scope>
    <source>
        <strain evidence="2">WQ 2009</strain>
    </source>
</reference>
<comment type="caution">
    <text evidence="2">The sequence shown here is derived from an EMBL/GenBank/DDBJ whole genome shotgun (WGS) entry which is preliminary data.</text>
</comment>
<dbReference type="InterPro" id="IPR036390">
    <property type="entry name" value="WH_DNA-bd_sf"/>
</dbReference>
<dbReference type="Proteomes" id="UP000679691">
    <property type="component" value="Unassembled WGS sequence"/>
</dbReference>
<organism evidence="2 3">
    <name type="scientific">Rhinopithecimicrobium faecis</name>
    <dbReference type="NCBI Taxonomy" id="2820698"/>
    <lineage>
        <taxon>Bacteria</taxon>
        <taxon>Pseudomonadati</taxon>
        <taxon>Bacteroidota</taxon>
        <taxon>Sphingobacteriia</taxon>
        <taxon>Sphingobacteriales</taxon>
        <taxon>Sphingobacteriaceae</taxon>
        <taxon>Rhinopithecimicrobium</taxon>
    </lineage>
</organism>
<protein>
    <submittedName>
        <fullName evidence="2">Winged helix-turn-helix transcriptional regulator</fullName>
    </submittedName>
</protein>
<dbReference type="Gene3D" id="1.10.10.10">
    <property type="entry name" value="Winged helix-like DNA-binding domain superfamily/Winged helix DNA-binding domain"/>
    <property type="match status" value="1"/>
</dbReference>
<dbReference type="Pfam" id="PF13463">
    <property type="entry name" value="HTH_27"/>
    <property type="match status" value="1"/>
</dbReference>
<feature type="domain" description="HTH marR-type" evidence="1">
    <location>
        <begin position="59"/>
        <end position="192"/>
    </location>
</feature>
<keyword evidence="3" id="KW-1185">Reference proteome</keyword>
<dbReference type="RefSeq" id="WP_353547733.1">
    <property type="nucleotide sequence ID" value="NZ_JAGKSB010000014.1"/>
</dbReference>
<evidence type="ECO:0000313" key="3">
    <source>
        <dbReference type="Proteomes" id="UP000679691"/>
    </source>
</evidence>
<dbReference type="SUPFAM" id="SSF46785">
    <property type="entry name" value="Winged helix' DNA-binding domain"/>
    <property type="match status" value="1"/>
</dbReference>
<accession>A0A8T4HFY0</accession>
<dbReference type="AlphaFoldDB" id="A0A8T4HFY0"/>
<dbReference type="InterPro" id="IPR000835">
    <property type="entry name" value="HTH_MarR-typ"/>
</dbReference>
<dbReference type="GO" id="GO:0003700">
    <property type="term" value="F:DNA-binding transcription factor activity"/>
    <property type="evidence" value="ECO:0007669"/>
    <property type="project" value="InterPro"/>
</dbReference>
<gene>
    <name evidence="2" type="ORF">J5U18_11795</name>
</gene>
<dbReference type="InterPro" id="IPR036388">
    <property type="entry name" value="WH-like_DNA-bd_sf"/>
</dbReference>